<accession>A0A1F5HZ70</accession>
<organism evidence="3 4">
    <name type="scientific">Candidatus Curtissbacteria bacterium RIFCSPLOWO2_01_FULL_42_26</name>
    <dbReference type="NCBI Taxonomy" id="1797729"/>
    <lineage>
        <taxon>Bacteria</taxon>
        <taxon>Candidatus Curtissiibacteriota</taxon>
    </lineage>
</organism>
<proteinExistence type="predicted"/>
<evidence type="ECO:0008006" key="5">
    <source>
        <dbReference type="Google" id="ProtNLM"/>
    </source>
</evidence>
<dbReference type="InterPro" id="IPR007835">
    <property type="entry name" value="MOFRL"/>
</dbReference>
<dbReference type="Gene3D" id="3.40.50.10180">
    <property type="entry name" value="Glycerate kinase, MOFRL-like N-terminal domain"/>
    <property type="match status" value="1"/>
</dbReference>
<dbReference type="EMBL" id="MFBS01000020">
    <property type="protein sequence ID" value="OGE09285.1"/>
    <property type="molecule type" value="Genomic_DNA"/>
</dbReference>
<dbReference type="GO" id="GO:0005737">
    <property type="term" value="C:cytoplasm"/>
    <property type="evidence" value="ECO:0007669"/>
    <property type="project" value="TreeGrafter"/>
</dbReference>
<dbReference type="InterPro" id="IPR037035">
    <property type="entry name" value="GK-like_C_sf"/>
</dbReference>
<dbReference type="Pfam" id="PF05161">
    <property type="entry name" value="MOFRL"/>
    <property type="match status" value="1"/>
</dbReference>
<dbReference type="InterPro" id="IPR039760">
    <property type="entry name" value="MOFRL_protein"/>
</dbReference>
<feature type="domain" description="MOFRL-associated" evidence="2">
    <location>
        <begin position="20"/>
        <end position="243"/>
    </location>
</feature>
<dbReference type="Pfam" id="PF13660">
    <property type="entry name" value="DUF4147"/>
    <property type="match status" value="1"/>
</dbReference>
<dbReference type="PANTHER" id="PTHR12227:SF0">
    <property type="entry name" value="GLYCERATE KINASE"/>
    <property type="match status" value="1"/>
</dbReference>
<dbReference type="Gene3D" id="3.40.1480.10">
    <property type="entry name" value="MOFRL domain"/>
    <property type="match status" value="1"/>
</dbReference>
<gene>
    <name evidence="3" type="ORF">A3A60_04125</name>
</gene>
<sequence length="424" mass="45526">MYRIKNYEKLNTSPQRKVVLDLAEAAFDAIEPKNVFKNHFEVNGKTLTVLRKKIDLEGFDRIFLLGFGKGSAKNCAIIEGILGDMLSGGLVIDVESQQFSKVEFNLGTHPLPSVQNVEFAKKVVEAFGGLGGKDLVIIVTCGGGSALLELPAISLQKLKAVNQALLVSGANIHDMNVVRKHLSKIKGGALAKVIHPASIVNLVFSDVPGNDLTVIASAPTVFDPTTKDDAWETFCKYRLEKTVDLSFGDFVETPKEEGIFKKVENILFLSNLTALEAMQKLAGDMGIKVSIYSDRFQSEAKKAGAGLIGKIAKGSILLAGGETTVKVTEKGEGGRNLELVLGALGSIDNKTVIASFDSDGWDNCQFAGAIADATTIEKARSLNLDPEVFLNGNDSLNFFKRVGDGIETGRLASNVSDLMIVYAP</sequence>
<evidence type="ECO:0000313" key="3">
    <source>
        <dbReference type="EMBL" id="OGE09285.1"/>
    </source>
</evidence>
<name>A0A1F5HZ70_9BACT</name>
<comment type="caution">
    <text evidence="3">The sequence shown here is derived from an EMBL/GenBank/DDBJ whole genome shotgun (WGS) entry which is preliminary data.</text>
</comment>
<dbReference type="InterPro" id="IPR038614">
    <property type="entry name" value="GK_N_sf"/>
</dbReference>
<dbReference type="SUPFAM" id="SSF82544">
    <property type="entry name" value="GckA/TtuD-like"/>
    <property type="match status" value="1"/>
</dbReference>
<dbReference type="PANTHER" id="PTHR12227">
    <property type="entry name" value="GLYCERATE KINASE"/>
    <property type="match status" value="1"/>
</dbReference>
<dbReference type="InterPro" id="IPR025286">
    <property type="entry name" value="MOFRL_assoc_dom"/>
</dbReference>
<dbReference type="STRING" id="1797729.A3A60_04125"/>
<dbReference type="AlphaFoldDB" id="A0A1F5HZ70"/>
<evidence type="ECO:0000259" key="2">
    <source>
        <dbReference type="Pfam" id="PF13660"/>
    </source>
</evidence>
<dbReference type="GO" id="GO:0008887">
    <property type="term" value="F:glycerate kinase activity"/>
    <property type="evidence" value="ECO:0007669"/>
    <property type="project" value="InterPro"/>
</dbReference>
<evidence type="ECO:0000259" key="1">
    <source>
        <dbReference type="Pfam" id="PF05161"/>
    </source>
</evidence>
<dbReference type="Proteomes" id="UP000179227">
    <property type="component" value="Unassembled WGS sequence"/>
</dbReference>
<reference evidence="3 4" key="1">
    <citation type="journal article" date="2016" name="Nat. Commun.">
        <title>Thousands of microbial genomes shed light on interconnected biogeochemical processes in an aquifer system.</title>
        <authorList>
            <person name="Anantharaman K."/>
            <person name="Brown C.T."/>
            <person name="Hug L.A."/>
            <person name="Sharon I."/>
            <person name="Castelle C.J."/>
            <person name="Probst A.J."/>
            <person name="Thomas B.C."/>
            <person name="Singh A."/>
            <person name="Wilkins M.J."/>
            <person name="Karaoz U."/>
            <person name="Brodie E.L."/>
            <person name="Williams K.H."/>
            <person name="Hubbard S.S."/>
            <person name="Banfield J.F."/>
        </authorList>
    </citation>
    <scope>NUCLEOTIDE SEQUENCE [LARGE SCALE GENOMIC DNA]</scope>
</reference>
<evidence type="ECO:0000313" key="4">
    <source>
        <dbReference type="Proteomes" id="UP000179227"/>
    </source>
</evidence>
<feature type="domain" description="MOFRL" evidence="1">
    <location>
        <begin position="316"/>
        <end position="417"/>
    </location>
</feature>
<protein>
    <recommendedName>
        <fullName evidence="5">Glycerate kinase</fullName>
    </recommendedName>
</protein>